<dbReference type="PROSITE" id="PS52004">
    <property type="entry name" value="KS3_2"/>
    <property type="match status" value="1"/>
</dbReference>
<dbReference type="CDD" id="cd00833">
    <property type="entry name" value="PKS"/>
    <property type="match status" value="1"/>
</dbReference>
<evidence type="ECO:0000256" key="3">
    <source>
        <dbReference type="ARBA" id="ARBA00022679"/>
    </source>
</evidence>
<dbReference type="Pfam" id="PF02801">
    <property type="entry name" value="Ketoacyl-synt_C"/>
    <property type="match status" value="1"/>
</dbReference>
<dbReference type="InterPro" id="IPR050091">
    <property type="entry name" value="PKS_NRPS_Biosynth_Enz"/>
</dbReference>
<evidence type="ECO:0000256" key="1">
    <source>
        <dbReference type="ARBA" id="ARBA00022450"/>
    </source>
</evidence>
<evidence type="ECO:0000259" key="10">
    <source>
        <dbReference type="PROSITE" id="PS52019"/>
    </source>
</evidence>
<reference evidence="11 12" key="1">
    <citation type="submission" date="2024-09" db="EMBL/GenBank/DDBJ databases">
        <title>Itraconazole resistance in Madurella fahalii resulting from another homologue of gene encoding cytochrome P450 14-alpha sterol demethylase (CYP51).</title>
        <authorList>
            <person name="Yoshioka I."/>
            <person name="Fahal A.H."/>
            <person name="Kaneko S."/>
            <person name="Yaguchi T."/>
        </authorList>
    </citation>
    <scope>NUCLEOTIDE SEQUENCE [LARGE SCALE GENOMIC DNA]</scope>
    <source>
        <strain evidence="11 12">IFM 68171</strain>
    </source>
</reference>
<comment type="caution">
    <text evidence="11">The sequence shown here is derived from an EMBL/GenBank/DDBJ whole genome shotgun (WGS) entry which is preliminary data.</text>
</comment>
<gene>
    <name evidence="11" type="ORF">MFIFM68171_08248</name>
</gene>
<keyword evidence="4" id="KW-0560">Oxidoreductase</keyword>
<dbReference type="InterPro" id="IPR014031">
    <property type="entry name" value="Ketoacyl_synth_C"/>
</dbReference>
<dbReference type="SUPFAM" id="SSF55048">
    <property type="entry name" value="Probable ACP-binding domain of malonyl-CoA ACP transacylase"/>
    <property type="match status" value="1"/>
</dbReference>
<dbReference type="GeneID" id="98178991"/>
<feature type="region of interest" description="C-terminal hotdog fold" evidence="6">
    <location>
        <begin position="1127"/>
        <end position="1283"/>
    </location>
</feature>
<dbReference type="InterPro" id="IPR049551">
    <property type="entry name" value="PKS_DH_C"/>
</dbReference>
<dbReference type="SUPFAM" id="SSF53335">
    <property type="entry name" value="S-adenosyl-L-methionine-dependent methyltransferases"/>
    <property type="match status" value="1"/>
</dbReference>
<dbReference type="Gene3D" id="3.40.366.10">
    <property type="entry name" value="Malonyl-Coenzyme A Acyl Carrier Protein, domain 2"/>
    <property type="match status" value="1"/>
</dbReference>
<sequence>MPYIDKKPVSEPIAVVGSGCRFAGEVNNPSELWRLLANPTDLSREIPAARFTIDAFFHPEGEYHGTTNSPKAYFLDQDHRVFDAGFFNITPKEAEAIDPQQRMLLEVVYEALEDAGYTLRTYSGKKVAVFAGIMTADYDTLSQRDELDSSQYYATGNARSILSNRISYFFNFVGPSMTIDTACSSSLVALHQAVLSLRSGECEMACVAGANLIITPEQFIAESSLHMLSPSGHCRMWDANADGYARGEGVAAVFIKPLSLAIRDGDRIDAIIRETGVNSDGRSRGITMPNWTAQSQLIRDTYARAGLDPKIPEDRCQYFEAHGTGTRAGDPNEARAIEDAFFHKGEALTSGQDVDPTLGEPTKLLVGSVKTIIGHTEGAAGLAGLLKVVQSMRNNSVPPNLHLTALNPDVQQYCSNLLVPTTVLPWPDPPAGHPKRASVNSFGFGGTNAHVIVEQYLPEVHNNVASLWNPDVERLLNPGSLIRNDNNSPAQVCLPLVLSAASPKSLAAAVRNCRNYLRQSAPPVGELAWHLLTRRTTFPFRLSVSGLSVPELVSKLDLITSKFQTQNSSAISTLTRARPDNESPKILGIFTGQGAQWATMSRGLFRTSQVFASIIRELDGILQACPDPPFWTLEEQILADGDNSMLDSASVSQPLCTAVQLALVELVWSLEKSFHTVVGHSSGEIAAAYAAGKIRLRDAILISYYRGLSVHRAHGENGAKGGMLAVGMTKAEAEELCARDEYRHGLTIAAHNGPSSVTLSGDLDLVEHARDYLIEQKKFARQLVVDTAYHSPHMEGPAVTYLQALYDCDIKPVTCNSGINWVSSVYGSGEPPSEELTAIYWKDNMVEPVLFYEAVGTALETFGPFDCAIEVGPHAALRGPVTQTMKEKNGSAIPYCGILRRHEDDRVSFADFLGWMWYQFGFSSMNLGTFVATSSQFELADSRVTGVTGVPSYPWDHSQIHYRESRISRQYHFKADKPHELLGVRTRDDNQYHLRWRNILKLERLLWARHHSFQGQALLPASAYLVMALDAARLVLAGRPASTVELQDLTFPSGIILEPNTPGVEILFTITMEQELLDTIEASFTLTSAVADGRTDMKKNFGGKLVITLGQPSARTLPGRPKERAETLHASPQGFYDMMAGTGLVYTSPFKGLQTLERRYNFASGMVRKLHPEDATKLSISPATLDSCLQTAFATISSPGDGAIWTPFLPVHMDLVRFNLAICDIENQGDTLAVDAYITKATPTDGKAPASFTADIEIFNAKGDMEVQVQGLTVGSFSSTKPEDDYELYLTTRWDVDPDYEIVKAEPVGPNHDSLILDESCDRVASFYLRDRLVSFWPAETEETLEAFIRTSPYSGALDFIRRLGGNLPDVLEAMLPVVLAEARNLVGFQKHIARVVRQISHKYPRMNVLGLTDPELGLSEHVLAGLGDSFMSYRLGGEPETNLESRIPLSDSLRKKIMVDKVDLEKASNDAMLYDLVVLATSLIEPGKTDMVLKAIKSMMRPGGFLILINLSSTPLKDRIRRFAGLQAKAADVVSPADWRALLDQVGLGTSMTGSHQTYPSGLSMIVRQADCPEKRPVFHQLTHNCPENPVALRYTMNPPGSNATLTNHALVIGKPDRRRYICYHLGALCDRVTKIESLDDLPIQTVSSFSAVIILCDCYKPILANMTEKQMDALRAMFRPEMTVLWVTLNARFHNPDQAASFGFARTLAAETPGLVLQLIDVEHDITAGDAIIAAFAQLTKRKPAGDHKGPKSLWTHEPEVYIEHRRRLVARVLPWKEGNDRVNAPRRVVSNVVNTLSNVVQVVSAVSEGRFTRYEAVVEKHSAGLQQVNYSTADPVDIVGKAYSAHICVGQAHQTRETQVTLAKSNASFVIPHSVCVANIDNGSGQLNQPVFVALLIRYISALGVAKAAEDKPVLLIEPDKMFHHCLGHVLNKSGIEFRVYTTDENTWSSHPGTIYLHPNSPVREVKALFPPDGAVVIDMLPKTSQISQTLVRLLPGNCQYNPSTTLVDAELPLAREDIKALEHLWKEAVNFARLVTLKGPYRAAPKMMSVPDLLQSAESVGPFQIVDWKAERNVSQIVKPLVGTRMLSPHKTYVLVGLTRDFGQSLCTFLVQQGARNLVLSSRNPPKHLLRWQTELIRKGINVRFEALDVTSLDQVRALKSKLALDMPPVGGVVNGAMVLEDRVFSQMTVETLHRVMRPKTVGSSNLDAVFDSRDMDFFIMTSSFAAIGGHAGQSNYAAANMYMNGLAASRRRRGLPGSVLNIGVIYGLGFLHREKDDLYRGLEREGYPPVSERDLHHMFAEAIAAGKPVRGQLYDITTGLRRFDADGPTLAWHHDPRFSHFTRRQDPPAPAGDAPTGDAPQKRTLKELADAAETKDELVDVLVAGFIARLQSQLHLEEGAVTGDHSVGDLGVDSLAAVEIRSWVWKTLGQDVAVMKMLSGTTIRKLCQDIAERIMQGRKTEEED</sequence>
<dbReference type="PANTHER" id="PTHR43775:SF20">
    <property type="entry name" value="HYBRID PKS-NRPS SYNTHETASE APDA"/>
    <property type="match status" value="1"/>
</dbReference>
<dbReference type="InterPro" id="IPR014030">
    <property type="entry name" value="Ketoacyl_synth_N"/>
</dbReference>
<dbReference type="InterPro" id="IPR020806">
    <property type="entry name" value="PKS_PP-bd"/>
</dbReference>
<dbReference type="InterPro" id="IPR020841">
    <property type="entry name" value="PKS_Beta-ketoAc_synthase_dom"/>
</dbReference>
<dbReference type="InterPro" id="IPR032821">
    <property type="entry name" value="PKS_assoc"/>
</dbReference>
<dbReference type="Gene3D" id="3.40.50.720">
    <property type="entry name" value="NAD(P)-binding Rossmann-like Domain"/>
    <property type="match status" value="2"/>
</dbReference>
<dbReference type="InterPro" id="IPR057326">
    <property type="entry name" value="KR_dom"/>
</dbReference>
<accession>A0ABQ0GJU3</accession>
<dbReference type="InterPro" id="IPR036291">
    <property type="entry name" value="NAD(P)-bd_dom_sf"/>
</dbReference>
<keyword evidence="3" id="KW-0808">Transferase</keyword>
<feature type="compositionally biased region" description="Basic and acidic residues" evidence="7">
    <location>
        <begin position="2339"/>
        <end position="2351"/>
    </location>
</feature>
<dbReference type="PROSITE" id="PS50075">
    <property type="entry name" value="CARRIER"/>
    <property type="match status" value="1"/>
</dbReference>
<dbReference type="InterPro" id="IPR029063">
    <property type="entry name" value="SAM-dependent_MTases_sf"/>
</dbReference>
<dbReference type="SUPFAM" id="SSF51735">
    <property type="entry name" value="NAD(P)-binding Rossmann-fold domains"/>
    <property type="match status" value="2"/>
</dbReference>
<evidence type="ECO:0000256" key="2">
    <source>
        <dbReference type="ARBA" id="ARBA00022553"/>
    </source>
</evidence>
<feature type="active site" description="Proton donor; for dehydratase activity" evidence="6">
    <location>
        <position position="1186"/>
    </location>
</feature>
<dbReference type="InterPro" id="IPR049900">
    <property type="entry name" value="PKS_mFAS_DH"/>
</dbReference>
<dbReference type="Pfam" id="PF00109">
    <property type="entry name" value="ketoacyl-synt"/>
    <property type="match status" value="1"/>
</dbReference>
<dbReference type="Gene3D" id="1.10.1200.10">
    <property type="entry name" value="ACP-like"/>
    <property type="match status" value="1"/>
</dbReference>
<dbReference type="EMBL" id="BAAFSV010000004">
    <property type="protein sequence ID" value="GAB1318038.1"/>
    <property type="molecule type" value="Genomic_DNA"/>
</dbReference>
<dbReference type="Proteomes" id="UP001628179">
    <property type="component" value="Unassembled WGS sequence"/>
</dbReference>
<dbReference type="PROSITE" id="PS00606">
    <property type="entry name" value="KS3_1"/>
    <property type="match status" value="1"/>
</dbReference>
<dbReference type="SMART" id="SM00823">
    <property type="entry name" value="PKS_PP"/>
    <property type="match status" value="1"/>
</dbReference>
<feature type="region of interest" description="N-terminal hotdog fold" evidence="6">
    <location>
        <begin position="979"/>
        <end position="1112"/>
    </location>
</feature>
<proteinExistence type="predicted"/>
<dbReference type="InterPro" id="IPR014043">
    <property type="entry name" value="Acyl_transferase_dom"/>
</dbReference>
<keyword evidence="5" id="KW-0511">Multifunctional enzyme</keyword>
<dbReference type="Gene3D" id="3.10.129.110">
    <property type="entry name" value="Polyketide synthase dehydratase"/>
    <property type="match status" value="1"/>
</dbReference>
<protein>
    <submittedName>
        <fullName evidence="11">Lovastatin nonaketide synthase</fullName>
    </submittedName>
</protein>
<dbReference type="InterPro" id="IPR042104">
    <property type="entry name" value="PKS_dehydratase_sf"/>
</dbReference>
<dbReference type="Pfam" id="PF08659">
    <property type="entry name" value="KR"/>
    <property type="match status" value="1"/>
</dbReference>
<evidence type="ECO:0000259" key="9">
    <source>
        <dbReference type="PROSITE" id="PS52004"/>
    </source>
</evidence>
<dbReference type="InterPro" id="IPR020807">
    <property type="entry name" value="PKS_DH"/>
</dbReference>
<evidence type="ECO:0000256" key="5">
    <source>
        <dbReference type="ARBA" id="ARBA00023268"/>
    </source>
</evidence>
<dbReference type="SUPFAM" id="SSF47336">
    <property type="entry name" value="ACP-like"/>
    <property type="match status" value="1"/>
</dbReference>
<name>A0ABQ0GJU3_9PEZI</name>
<dbReference type="InterPro" id="IPR016036">
    <property type="entry name" value="Malonyl_transacylase_ACP-bd"/>
</dbReference>
<feature type="domain" description="Ketosynthase family 3 (KS3)" evidence="9">
    <location>
        <begin position="10"/>
        <end position="455"/>
    </location>
</feature>
<dbReference type="PANTHER" id="PTHR43775">
    <property type="entry name" value="FATTY ACID SYNTHASE"/>
    <property type="match status" value="1"/>
</dbReference>
<evidence type="ECO:0000259" key="8">
    <source>
        <dbReference type="PROSITE" id="PS50075"/>
    </source>
</evidence>
<dbReference type="InterPro" id="IPR016035">
    <property type="entry name" value="Acyl_Trfase/lysoPLipase"/>
</dbReference>
<dbReference type="SMART" id="SM00826">
    <property type="entry name" value="PKS_DH"/>
    <property type="match status" value="1"/>
</dbReference>
<dbReference type="InterPro" id="IPR016039">
    <property type="entry name" value="Thiolase-like"/>
</dbReference>
<dbReference type="Gene3D" id="3.40.50.150">
    <property type="entry name" value="Vaccinia Virus protein VP39"/>
    <property type="match status" value="1"/>
</dbReference>
<evidence type="ECO:0000256" key="6">
    <source>
        <dbReference type="PROSITE-ProRule" id="PRU01363"/>
    </source>
</evidence>
<evidence type="ECO:0000313" key="12">
    <source>
        <dbReference type="Proteomes" id="UP001628179"/>
    </source>
</evidence>
<dbReference type="RefSeq" id="XP_070919769.1">
    <property type="nucleotide sequence ID" value="XM_071063668.1"/>
</dbReference>
<feature type="domain" description="Carrier" evidence="8">
    <location>
        <begin position="2382"/>
        <end position="2459"/>
    </location>
</feature>
<evidence type="ECO:0000256" key="4">
    <source>
        <dbReference type="ARBA" id="ARBA00023002"/>
    </source>
</evidence>
<dbReference type="InterPro" id="IPR018201">
    <property type="entry name" value="Ketoacyl_synth_AS"/>
</dbReference>
<dbReference type="InterPro" id="IPR013968">
    <property type="entry name" value="PKS_KR"/>
</dbReference>
<dbReference type="Pfam" id="PF00698">
    <property type="entry name" value="Acyl_transf_1"/>
    <property type="match status" value="1"/>
</dbReference>
<dbReference type="SMART" id="SM00827">
    <property type="entry name" value="PKS_AT"/>
    <property type="match status" value="1"/>
</dbReference>
<keyword evidence="2" id="KW-0597">Phosphoprotein</keyword>
<dbReference type="SMART" id="SM00822">
    <property type="entry name" value="PKS_KR"/>
    <property type="match status" value="1"/>
</dbReference>
<feature type="active site" description="Proton acceptor; for dehydratase activity" evidence="6">
    <location>
        <position position="1011"/>
    </location>
</feature>
<feature type="domain" description="PKS/mFAS DH" evidence="10">
    <location>
        <begin position="979"/>
        <end position="1283"/>
    </location>
</feature>
<dbReference type="Pfam" id="PF16197">
    <property type="entry name" value="KAsynt_C_assoc"/>
    <property type="match status" value="1"/>
</dbReference>
<dbReference type="SMART" id="SM00825">
    <property type="entry name" value="PKS_KS"/>
    <property type="match status" value="1"/>
</dbReference>
<dbReference type="InterPro" id="IPR006162">
    <property type="entry name" value="Ppantetheine_attach_site"/>
</dbReference>
<dbReference type="PROSITE" id="PS00012">
    <property type="entry name" value="PHOSPHOPANTETHEINE"/>
    <property type="match status" value="1"/>
</dbReference>
<organism evidence="11 12">
    <name type="scientific">Madurella fahalii</name>
    <dbReference type="NCBI Taxonomy" id="1157608"/>
    <lineage>
        <taxon>Eukaryota</taxon>
        <taxon>Fungi</taxon>
        <taxon>Dikarya</taxon>
        <taxon>Ascomycota</taxon>
        <taxon>Pezizomycotina</taxon>
        <taxon>Sordariomycetes</taxon>
        <taxon>Sordariomycetidae</taxon>
        <taxon>Sordariales</taxon>
        <taxon>Sordariales incertae sedis</taxon>
        <taxon>Madurella</taxon>
    </lineage>
</organism>
<dbReference type="Pfam" id="PF23297">
    <property type="entry name" value="ACP_SdgA_C"/>
    <property type="match status" value="1"/>
</dbReference>
<dbReference type="InterPro" id="IPR009081">
    <property type="entry name" value="PP-bd_ACP"/>
</dbReference>
<feature type="region of interest" description="Disordered" evidence="7">
    <location>
        <begin position="2339"/>
        <end position="2365"/>
    </location>
</feature>
<dbReference type="Pfam" id="PF14765">
    <property type="entry name" value="PS-DH"/>
    <property type="match status" value="1"/>
</dbReference>
<dbReference type="InterPro" id="IPR001227">
    <property type="entry name" value="Ac_transferase_dom_sf"/>
</dbReference>
<dbReference type="InterPro" id="IPR049552">
    <property type="entry name" value="PKS_DH_N"/>
</dbReference>
<dbReference type="PROSITE" id="PS52019">
    <property type="entry name" value="PKS_MFAS_DH"/>
    <property type="match status" value="1"/>
</dbReference>
<evidence type="ECO:0000256" key="7">
    <source>
        <dbReference type="SAM" id="MobiDB-lite"/>
    </source>
</evidence>
<dbReference type="Gene3D" id="3.40.47.10">
    <property type="match status" value="1"/>
</dbReference>
<dbReference type="SUPFAM" id="SSF52151">
    <property type="entry name" value="FabD/lysophospholipase-like"/>
    <property type="match status" value="1"/>
</dbReference>
<dbReference type="SUPFAM" id="SSF53901">
    <property type="entry name" value="Thiolase-like"/>
    <property type="match status" value="1"/>
</dbReference>
<keyword evidence="12" id="KW-1185">Reference proteome</keyword>
<keyword evidence="1" id="KW-0596">Phosphopantetheine</keyword>
<evidence type="ECO:0000313" key="11">
    <source>
        <dbReference type="EMBL" id="GAB1318038.1"/>
    </source>
</evidence>
<dbReference type="InterPro" id="IPR036736">
    <property type="entry name" value="ACP-like_sf"/>
</dbReference>
<dbReference type="Pfam" id="PF21089">
    <property type="entry name" value="PKS_DH_N"/>
    <property type="match status" value="1"/>
</dbReference>
<dbReference type="Gene3D" id="3.30.70.3290">
    <property type="match status" value="1"/>
</dbReference>